<keyword evidence="5" id="KW-0472">Membrane</keyword>
<gene>
    <name evidence="9" type="ORF">M5X19_09865</name>
</gene>
<feature type="signal peptide" evidence="7">
    <location>
        <begin position="1"/>
        <end position="22"/>
    </location>
</feature>
<evidence type="ECO:0000256" key="7">
    <source>
        <dbReference type="SAM" id="SignalP"/>
    </source>
</evidence>
<evidence type="ECO:0000259" key="8">
    <source>
        <dbReference type="Pfam" id="PF02608"/>
    </source>
</evidence>
<dbReference type="Pfam" id="PF02608">
    <property type="entry name" value="Bmp"/>
    <property type="match status" value="1"/>
</dbReference>
<dbReference type="PROSITE" id="PS51257">
    <property type="entry name" value="PROKAR_LIPOPROTEIN"/>
    <property type="match status" value="1"/>
</dbReference>
<evidence type="ECO:0000256" key="4">
    <source>
        <dbReference type="ARBA" id="ARBA00022729"/>
    </source>
</evidence>
<keyword evidence="6" id="KW-0449">Lipoprotein</keyword>
<feature type="chain" id="PRO_5045249698" evidence="7">
    <location>
        <begin position="23"/>
        <end position="355"/>
    </location>
</feature>
<name>A0ABT4GAH3_9BACL</name>
<dbReference type="Gene3D" id="3.40.50.2300">
    <property type="match status" value="2"/>
</dbReference>
<evidence type="ECO:0000256" key="2">
    <source>
        <dbReference type="ARBA" id="ARBA00008610"/>
    </source>
</evidence>
<dbReference type="InterPro" id="IPR028082">
    <property type="entry name" value="Peripla_BP_I"/>
</dbReference>
<dbReference type="EMBL" id="JAMDMX010000028">
    <property type="protein sequence ID" value="MCY9693196.1"/>
    <property type="molecule type" value="Genomic_DNA"/>
</dbReference>
<evidence type="ECO:0000313" key="9">
    <source>
        <dbReference type="EMBL" id="MCY9693196.1"/>
    </source>
</evidence>
<evidence type="ECO:0000256" key="5">
    <source>
        <dbReference type="ARBA" id="ARBA00023136"/>
    </source>
</evidence>
<keyword evidence="3" id="KW-1003">Cell membrane</keyword>
<dbReference type="InterPro" id="IPR050957">
    <property type="entry name" value="BMP_lipoprotein"/>
</dbReference>
<dbReference type="Proteomes" id="UP001527099">
    <property type="component" value="Unassembled WGS sequence"/>
</dbReference>
<keyword evidence="4 7" id="KW-0732">Signal</keyword>
<proteinExistence type="inferred from homology"/>
<organism evidence="9 10">
    <name type="scientific">Paenibacillus alginolyticus</name>
    <dbReference type="NCBI Taxonomy" id="59839"/>
    <lineage>
        <taxon>Bacteria</taxon>
        <taxon>Bacillati</taxon>
        <taxon>Bacillota</taxon>
        <taxon>Bacilli</taxon>
        <taxon>Bacillales</taxon>
        <taxon>Paenibacillaceae</taxon>
        <taxon>Paenibacillus</taxon>
    </lineage>
</organism>
<feature type="domain" description="ABC transporter substrate-binding protein PnrA-like" evidence="8">
    <location>
        <begin position="53"/>
        <end position="349"/>
    </location>
</feature>
<comment type="subcellular location">
    <subcellularLocation>
        <location evidence="1">Cell membrane</location>
        <topology evidence="1">Lipid-anchor</topology>
    </subcellularLocation>
</comment>
<evidence type="ECO:0000256" key="1">
    <source>
        <dbReference type="ARBA" id="ARBA00004193"/>
    </source>
</evidence>
<evidence type="ECO:0000256" key="3">
    <source>
        <dbReference type="ARBA" id="ARBA00022475"/>
    </source>
</evidence>
<evidence type="ECO:0000256" key="6">
    <source>
        <dbReference type="ARBA" id="ARBA00023288"/>
    </source>
</evidence>
<dbReference type="InterPro" id="IPR003760">
    <property type="entry name" value="PnrA-like"/>
</dbReference>
<dbReference type="SUPFAM" id="SSF53822">
    <property type="entry name" value="Periplasmic binding protein-like I"/>
    <property type="match status" value="1"/>
</dbReference>
<reference evidence="9 10" key="1">
    <citation type="submission" date="2022-05" db="EMBL/GenBank/DDBJ databases">
        <title>Genome Sequencing of Bee-Associated Microbes.</title>
        <authorList>
            <person name="Dunlap C."/>
        </authorList>
    </citation>
    <scope>NUCLEOTIDE SEQUENCE [LARGE SCALE GENOMIC DNA]</scope>
    <source>
        <strain evidence="9 10">NRRL B-14421</strain>
    </source>
</reference>
<accession>A0ABT4GAH3</accession>
<dbReference type="RefSeq" id="WP_268614689.1">
    <property type="nucleotide sequence ID" value="NZ_JAMDMX010000028.1"/>
</dbReference>
<dbReference type="CDD" id="cd06354">
    <property type="entry name" value="PBP1_PrnA-like"/>
    <property type="match status" value="1"/>
</dbReference>
<comment type="similarity">
    <text evidence="2">Belongs to the BMP lipoprotein family.</text>
</comment>
<keyword evidence="10" id="KW-1185">Reference proteome</keyword>
<dbReference type="PANTHER" id="PTHR34296:SF2">
    <property type="entry name" value="ABC TRANSPORTER GUANOSINE-BINDING PROTEIN NUPN"/>
    <property type="match status" value="1"/>
</dbReference>
<comment type="caution">
    <text evidence="9">The sequence shown here is derived from an EMBL/GenBank/DDBJ whole genome shotgun (WGS) entry which is preliminary data.</text>
</comment>
<dbReference type="PANTHER" id="PTHR34296">
    <property type="entry name" value="TRANSCRIPTIONAL ACTIVATOR PROTEIN MED"/>
    <property type="match status" value="1"/>
</dbReference>
<evidence type="ECO:0000313" key="10">
    <source>
        <dbReference type="Proteomes" id="UP001527099"/>
    </source>
</evidence>
<protein>
    <submittedName>
        <fullName evidence="9">BMP family ABC transporter substrate-binding protein</fullName>
    </submittedName>
</protein>
<sequence>MATAKKIPAILLSLTLSFGLLSGCASNSKSPKTSEGTAPITNQASQAKEFKVGLVSDTGGVNDHTINQLAYSGLKTAEATLGVKTSLIQSKSASDYVPNITRFAQDGYDMIIVVGFTMSDAVTQLSKQYPQTKFVILDQSIDNIPNVAGVTFKTEECGYLVGALVGLLKQGNKVPGLNEKNVVGVVGGLPIPPVDSYIAGFQQGVQKTNPKVAVNVKYAGKFDDAALGSQITQQLISEGSDFVFPVAGGTGNGVINAAKSANIYAIGVDADQNYLAPNTVITSAMKNVDKATVDMIKDAKEGYFKSGTKSFDLSNGGVSFVSNTQLVPKEILDQVTSLIGDIKSGKIQISPIVKK</sequence>